<feature type="binding site" evidence="5">
    <location>
        <position position="102"/>
    </location>
    <ligand>
        <name>Mn(2+)</name>
        <dbReference type="ChEBI" id="CHEBI:29035"/>
        <label>2</label>
    </ligand>
</feature>
<feature type="binding site" evidence="5">
    <location>
        <position position="162"/>
    </location>
    <ligand>
        <name>Mn(2+)</name>
        <dbReference type="ChEBI" id="CHEBI:29035"/>
        <label>2</label>
    </ligand>
</feature>
<evidence type="ECO:0000259" key="6">
    <source>
        <dbReference type="Pfam" id="PF07687"/>
    </source>
</evidence>
<keyword evidence="1" id="KW-0028">Amino-acid biosynthesis</keyword>
<dbReference type="Pfam" id="PF01546">
    <property type="entry name" value="Peptidase_M20"/>
    <property type="match status" value="1"/>
</dbReference>
<dbReference type="AlphaFoldDB" id="A0A3D4S6P1"/>
<dbReference type="InterPro" id="IPR011650">
    <property type="entry name" value="Peptidase_M20_dimer"/>
</dbReference>
<feature type="binding site" evidence="5">
    <location>
        <position position="138"/>
    </location>
    <ligand>
        <name>Mn(2+)</name>
        <dbReference type="ChEBI" id="CHEBI:29035"/>
        <label>2</label>
    </ligand>
</feature>
<dbReference type="GO" id="GO:0009085">
    <property type="term" value="P:lysine biosynthetic process"/>
    <property type="evidence" value="ECO:0007669"/>
    <property type="project" value="UniProtKB-KW"/>
</dbReference>
<feature type="binding site" evidence="5">
    <location>
        <position position="104"/>
    </location>
    <ligand>
        <name>Mn(2+)</name>
        <dbReference type="ChEBI" id="CHEBI:29035"/>
        <label>2</label>
    </ligand>
</feature>
<sequence>MTDKIAIKQDVVTKAIKTRHYIHAHPELSGQEFETTKLITKKLLELGITPLDLPLVTGVVADIGDSNKGPTIALRADMDALPIVEATDLLYASETLGVMHACGHDFHTSSLLAAAEVLKKHEDNLKGRIRFVFQPAEETNHGARELIKAGTLKDVAAIIGFHNKPDLPVGTIGFKNEALMAAVDQFAVRIIGTGTHAAAPQNGKDPIVTASQIVANAQAIISRYIAPTDSAVLSVTHIQGGNTWNVIPSDVFFEGTIRTFDETVRQKVKQLFADTISHTTALYGQSFEIEWIPGTPALYNDTDLGVIVKDVVSDFAKYQETGLTLGGEDFANYVHLIPGFFVFIGTGTPFEWHNPEFTVNDAAFPYAIAYYVNTSLRLLRHFN</sequence>
<name>A0A3D4S6P1_9ENTE</name>
<dbReference type="GO" id="GO:0019877">
    <property type="term" value="P:diaminopimelate biosynthetic process"/>
    <property type="evidence" value="ECO:0007669"/>
    <property type="project" value="UniProtKB-KW"/>
</dbReference>
<evidence type="ECO:0000256" key="4">
    <source>
        <dbReference type="ARBA" id="ARBA00023154"/>
    </source>
</evidence>
<evidence type="ECO:0000313" key="7">
    <source>
        <dbReference type="EMBL" id="HCS93621.1"/>
    </source>
</evidence>
<dbReference type="STRING" id="1121105.GCA_000421665_00096"/>
<dbReference type="FunFam" id="3.30.70.360:FF:000001">
    <property type="entry name" value="N-acetyldiaminopimelate deacetylase"/>
    <property type="match status" value="1"/>
</dbReference>
<keyword evidence="4" id="KW-0457">Lysine biosynthesis</keyword>
<dbReference type="Proteomes" id="UP000262195">
    <property type="component" value="Unassembled WGS sequence"/>
</dbReference>
<accession>A0A3D4S6P1</accession>
<gene>
    <name evidence="7" type="ORF">DIW15_02785</name>
</gene>
<protein>
    <submittedName>
        <fullName evidence="7">Amidohydrolase</fullName>
    </submittedName>
</protein>
<feature type="binding site" evidence="5">
    <location>
        <position position="353"/>
    </location>
    <ligand>
        <name>Mn(2+)</name>
        <dbReference type="ChEBI" id="CHEBI:29035"/>
        <label>2</label>
    </ligand>
</feature>
<comment type="caution">
    <text evidence="7">The sequence shown here is derived from an EMBL/GenBank/DDBJ whole genome shotgun (WGS) entry which is preliminary data.</text>
</comment>
<dbReference type="GO" id="GO:0046872">
    <property type="term" value="F:metal ion binding"/>
    <property type="evidence" value="ECO:0007669"/>
    <property type="project" value="UniProtKB-KW"/>
</dbReference>
<dbReference type="InterPro" id="IPR036264">
    <property type="entry name" value="Bact_exopeptidase_dim_dom"/>
</dbReference>
<dbReference type="PANTHER" id="PTHR11014">
    <property type="entry name" value="PEPTIDASE M20 FAMILY MEMBER"/>
    <property type="match status" value="1"/>
</dbReference>
<organism evidence="7 8">
    <name type="scientific">Bavariicoccus seileri</name>
    <dbReference type="NCBI Taxonomy" id="549685"/>
    <lineage>
        <taxon>Bacteria</taxon>
        <taxon>Bacillati</taxon>
        <taxon>Bacillota</taxon>
        <taxon>Bacilli</taxon>
        <taxon>Lactobacillales</taxon>
        <taxon>Enterococcaceae</taxon>
        <taxon>Bavariicoccus</taxon>
    </lineage>
</organism>
<evidence type="ECO:0000313" key="8">
    <source>
        <dbReference type="Proteomes" id="UP000262195"/>
    </source>
</evidence>
<dbReference type="SUPFAM" id="SSF53187">
    <property type="entry name" value="Zn-dependent exopeptidases"/>
    <property type="match status" value="1"/>
</dbReference>
<evidence type="ECO:0000256" key="5">
    <source>
        <dbReference type="PIRSR" id="PIRSR005962-1"/>
    </source>
</evidence>
<dbReference type="GO" id="GO:0050118">
    <property type="term" value="F:N-acetyldiaminopimelate deacetylase activity"/>
    <property type="evidence" value="ECO:0007669"/>
    <property type="project" value="UniProtKB-ARBA"/>
</dbReference>
<dbReference type="PIRSF" id="PIRSF005962">
    <property type="entry name" value="Pept_M20D_amidohydro"/>
    <property type="match status" value="1"/>
</dbReference>
<proteinExistence type="predicted"/>
<dbReference type="Gene3D" id="3.40.630.10">
    <property type="entry name" value="Zn peptidases"/>
    <property type="match status" value="1"/>
</dbReference>
<evidence type="ECO:0000256" key="1">
    <source>
        <dbReference type="ARBA" id="ARBA00022605"/>
    </source>
</evidence>
<keyword evidence="5" id="KW-0464">Manganese</keyword>
<evidence type="ECO:0000256" key="2">
    <source>
        <dbReference type="ARBA" id="ARBA00022801"/>
    </source>
</evidence>
<keyword evidence="2 7" id="KW-0378">Hydrolase</keyword>
<reference evidence="7 8" key="1">
    <citation type="journal article" date="2018" name="Nat. Biotechnol.">
        <title>A standardized bacterial taxonomy based on genome phylogeny substantially revises the tree of life.</title>
        <authorList>
            <person name="Parks D.H."/>
            <person name="Chuvochina M."/>
            <person name="Waite D.W."/>
            <person name="Rinke C."/>
            <person name="Skarshewski A."/>
            <person name="Chaumeil P.A."/>
            <person name="Hugenholtz P."/>
        </authorList>
    </citation>
    <scope>NUCLEOTIDE SEQUENCE [LARGE SCALE GENOMIC DNA]</scope>
    <source>
        <strain evidence="7">UBA11306</strain>
    </source>
</reference>
<dbReference type="PANTHER" id="PTHR11014:SF63">
    <property type="entry name" value="METALLOPEPTIDASE, PUTATIVE (AFU_ORTHOLOGUE AFUA_6G09600)-RELATED"/>
    <property type="match status" value="1"/>
</dbReference>
<evidence type="ECO:0000256" key="3">
    <source>
        <dbReference type="ARBA" id="ARBA00022915"/>
    </source>
</evidence>
<dbReference type="Gene3D" id="3.30.70.360">
    <property type="match status" value="1"/>
</dbReference>
<dbReference type="InterPro" id="IPR017439">
    <property type="entry name" value="Amidohydrolase"/>
</dbReference>
<feature type="domain" description="Peptidase M20 dimerisation" evidence="6">
    <location>
        <begin position="186"/>
        <end position="278"/>
    </location>
</feature>
<dbReference type="EMBL" id="DQHO01000016">
    <property type="protein sequence ID" value="HCS93621.1"/>
    <property type="molecule type" value="Genomic_DNA"/>
</dbReference>
<keyword evidence="5" id="KW-0479">Metal-binding</keyword>
<keyword evidence="3" id="KW-0220">Diaminopimelate biosynthesis</keyword>
<dbReference type="InterPro" id="IPR002933">
    <property type="entry name" value="Peptidase_M20"/>
</dbReference>
<dbReference type="NCBIfam" id="TIGR01891">
    <property type="entry name" value="amidohydrolases"/>
    <property type="match status" value="1"/>
</dbReference>
<dbReference type="Pfam" id="PF07687">
    <property type="entry name" value="M20_dimer"/>
    <property type="match status" value="1"/>
</dbReference>
<comment type="cofactor">
    <cofactor evidence="5">
        <name>Mn(2+)</name>
        <dbReference type="ChEBI" id="CHEBI:29035"/>
    </cofactor>
    <text evidence="5">The Mn(2+) ion enhances activity.</text>
</comment>
<dbReference type="SUPFAM" id="SSF55031">
    <property type="entry name" value="Bacterial exopeptidase dimerisation domain"/>
    <property type="match status" value="1"/>
</dbReference>